<name>T0YAK5_9ZZZZ</name>
<evidence type="ECO:0000313" key="2">
    <source>
        <dbReference type="EMBL" id="EQD28847.1"/>
    </source>
</evidence>
<dbReference type="AlphaFoldDB" id="T0YAK5"/>
<sequence length="281" mass="30508">MNNRSKYLAIIIVAAVIGAAVAYYSNSSAVGSSFIRYDNVRTSSSAISQLYGIANNVSLADTIGIGTVPVGPKGALPIITNSNTPLVGLNGRLMVLYVGADYCPFCAVTRWSLILALMRFGNFTELHYMTSSAVDYAPNTPTFTFYNSAYSSHIINFTAFEIAKNIFNSTIDNYEPLQTVPSRYNNIMVYYSEKYTGSPNYSIPIIDYGNYSVEIGAMADPKLLSNDNWSTIMSDIKNPNTAISQGIVGAADVITAQICHEINNSASVCAQPYVKNYASEI</sequence>
<protein>
    <submittedName>
        <fullName evidence="2">Secreted protein containing DUF929</fullName>
    </submittedName>
</protein>
<keyword evidence="1" id="KW-0472">Membrane</keyword>
<comment type="caution">
    <text evidence="2">The sequence shown here is derived from an EMBL/GenBank/DDBJ whole genome shotgun (WGS) entry which is preliminary data.</text>
</comment>
<reference evidence="2" key="2">
    <citation type="journal article" date="2014" name="ISME J.">
        <title>Microbial stratification in low pH oxic and suboxic macroscopic growths along an acid mine drainage.</title>
        <authorList>
            <person name="Mendez-Garcia C."/>
            <person name="Mesa V."/>
            <person name="Sprenger R.R."/>
            <person name="Richter M."/>
            <person name="Diez M.S."/>
            <person name="Solano J."/>
            <person name="Bargiela R."/>
            <person name="Golyshina O.V."/>
            <person name="Manteca A."/>
            <person name="Ramos J.L."/>
            <person name="Gallego J.R."/>
            <person name="Llorente I."/>
            <person name="Martins Dos Santos V.A."/>
            <person name="Jensen O.N."/>
            <person name="Pelaez A.I."/>
            <person name="Sanchez J."/>
            <person name="Ferrer M."/>
        </authorList>
    </citation>
    <scope>NUCLEOTIDE SEQUENCE</scope>
</reference>
<organism evidence="2">
    <name type="scientific">mine drainage metagenome</name>
    <dbReference type="NCBI Taxonomy" id="410659"/>
    <lineage>
        <taxon>unclassified sequences</taxon>
        <taxon>metagenomes</taxon>
        <taxon>ecological metagenomes</taxon>
    </lineage>
</organism>
<evidence type="ECO:0000256" key="1">
    <source>
        <dbReference type="SAM" id="Phobius"/>
    </source>
</evidence>
<reference evidence="2" key="1">
    <citation type="submission" date="2013-08" db="EMBL/GenBank/DDBJ databases">
        <authorList>
            <person name="Mendez C."/>
            <person name="Richter M."/>
            <person name="Ferrer M."/>
            <person name="Sanchez J."/>
        </authorList>
    </citation>
    <scope>NUCLEOTIDE SEQUENCE</scope>
</reference>
<keyword evidence="1" id="KW-0812">Transmembrane</keyword>
<feature type="transmembrane region" description="Helical" evidence="1">
    <location>
        <begin position="7"/>
        <end position="25"/>
    </location>
</feature>
<proteinExistence type="predicted"/>
<dbReference type="InterPro" id="IPR009272">
    <property type="entry name" value="DUF929"/>
</dbReference>
<accession>T0YAK5</accession>
<dbReference type="EMBL" id="AUZZ01010707">
    <property type="protein sequence ID" value="EQD28847.1"/>
    <property type="molecule type" value="Genomic_DNA"/>
</dbReference>
<keyword evidence="1" id="KW-1133">Transmembrane helix</keyword>
<dbReference type="Pfam" id="PF06053">
    <property type="entry name" value="DUF929"/>
    <property type="match status" value="1"/>
</dbReference>
<gene>
    <name evidence="2" type="ORF">B2A_14733</name>
</gene>